<dbReference type="PROSITE" id="PS50011">
    <property type="entry name" value="PROTEIN_KINASE_DOM"/>
    <property type="match status" value="1"/>
</dbReference>
<dbReference type="STRING" id="184922.A8BH18"/>
<protein>
    <submittedName>
        <fullName evidence="2">Kinase, NEK</fullName>
    </submittedName>
</protein>
<dbReference type="EMBL" id="AACB03000004">
    <property type="protein sequence ID" value="KAE8301951.1"/>
    <property type="molecule type" value="Genomic_DNA"/>
</dbReference>
<dbReference type="OMA" id="CQNIFIT"/>
<dbReference type="VEuPathDB" id="GiardiaDB:GL50803_11390"/>
<dbReference type="PROSITE" id="PS50088">
    <property type="entry name" value="ANK_REPEAT"/>
    <property type="match status" value="2"/>
</dbReference>
<dbReference type="Pfam" id="PF00069">
    <property type="entry name" value="Pkinase"/>
    <property type="match status" value="1"/>
</dbReference>
<sequence length="777" mass="85184">MAAVQLPAPYVWTADICRTTLGCICQAMDTSNNTEVTVKVVNYSQLSQEEANALAHEARALLYLNHDHVVKTYNTIIAPETYTIYIIMEPCLGTLGTAIQVMSAYGQQIPEEHIWYIAAEVGSALKYLHEPHEKMMIDWYSAEIPIGPVVHGYLTPSDIFISRDGKCKVGGISPTQSAWEIRSGNADLGRLFLQAPEILDMQPNITEKVDIWSLGTTLFFIAAFQSVWISSDYASIVAEIKHGKIQRLPDRYSCELDGFIARCLQVDPMYRPSILELLLEPQINDVMRSVCEGSVPSMRYLLGLSEESESQPPSMQPEEPAAPAAPIQEQPEEQPQRDPMQVERISTPMSGSLTAEPRAPENLELPPLPTDTPTVSTLEPSEMAVYAPSETRTFATEPATSDFVDAAEKIVSLIAKEACAPSVPAEDIREPVDMNILPASVTASIQPVPDPTPDVIAEKIVSEIITAADDDLYNNTVSVVERLEEPEDSDVGVVCTALQDPSLVESVKRLEEPAVEYDVPVEPVYATAPSAFAKPDTGVAEVLKEEEPAVEANTYEAEPVLAAPIQPDVYANKTFDSSVVRPVEGVTQLMLCVERGDLEGAKYYINEARSSDSFGKTALMRAAELGNSELVELLVGYEACLQDIDGWTALMFAVHSRNTECVRLLEPREHGMRLANGQTALMMASFWNNSDAVSILASRESRARTTERYFEGEGFTALMEAARWGRHDIVKLLLPHEGDMRDSSGKTALDHARISAHSVSQVDRDECIAILSGSSAC</sequence>
<dbReference type="Gene3D" id="1.25.40.20">
    <property type="entry name" value="Ankyrin repeat-containing domain"/>
    <property type="match status" value="2"/>
</dbReference>
<dbReference type="SMART" id="SM00248">
    <property type="entry name" value="ANK"/>
    <property type="match status" value="5"/>
</dbReference>
<dbReference type="AlphaFoldDB" id="A8BH18"/>
<comment type="caution">
    <text evidence="2">The sequence shown here is derived from an EMBL/GenBank/DDBJ whole genome shotgun (WGS) entry which is preliminary data.</text>
</comment>
<reference evidence="2 3" key="1">
    <citation type="journal article" date="2007" name="Science">
        <title>Genomic minimalism in the early diverging intestinal parasite Giardia lamblia.</title>
        <authorList>
            <person name="Morrison H.G."/>
            <person name="McArthur A.G."/>
            <person name="Gillin F.D."/>
            <person name="Aley S.B."/>
            <person name="Adam R.D."/>
            <person name="Olsen G.J."/>
            <person name="Best A.A."/>
            <person name="Cande W.Z."/>
            <person name="Chen F."/>
            <person name="Cipriano M.J."/>
            <person name="Davids B.J."/>
            <person name="Dawson S.C."/>
            <person name="Elmendorf H.G."/>
            <person name="Hehl A.B."/>
            <person name="Holder M.E."/>
            <person name="Huse S.M."/>
            <person name="Kim U.U."/>
            <person name="Lasek-Nesselquist E."/>
            <person name="Manning G."/>
            <person name="Nigam A."/>
            <person name="Nixon J.E."/>
            <person name="Palm D."/>
            <person name="Passamaneck N.E."/>
            <person name="Prabhu A."/>
            <person name="Reich C.I."/>
            <person name="Reiner D.S."/>
            <person name="Samuelson J."/>
            <person name="Svard S.G."/>
            <person name="Sogin M.L."/>
        </authorList>
    </citation>
    <scope>NUCLEOTIDE SEQUENCE [LARGE SCALE GENOMIC DNA]</scope>
    <source>
        <strain evidence="2 3">WB C6</strain>
    </source>
</reference>
<dbReference type="GO" id="GO:0004674">
    <property type="term" value="F:protein serine/threonine kinase activity"/>
    <property type="evidence" value="ECO:0000318"/>
    <property type="project" value="GO_Central"/>
</dbReference>
<dbReference type="Gene3D" id="1.10.510.10">
    <property type="entry name" value="Transferase(Phosphotransferase) domain 1"/>
    <property type="match status" value="1"/>
</dbReference>
<dbReference type="RefSeq" id="XP_001707029.1">
    <property type="nucleotide sequence ID" value="XM_001706977.1"/>
</dbReference>
<dbReference type="Proteomes" id="UP000001548">
    <property type="component" value="Unassembled WGS sequence"/>
</dbReference>
<dbReference type="InterPro" id="IPR036770">
    <property type="entry name" value="Ankyrin_rpt-contain_sf"/>
</dbReference>
<evidence type="ECO:0000313" key="2">
    <source>
        <dbReference type="EMBL" id="KAE8301951.1"/>
    </source>
</evidence>
<dbReference type="PROSITE" id="PS50297">
    <property type="entry name" value="ANK_REP_REGION"/>
    <property type="match status" value="1"/>
</dbReference>
<dbReference type="KEGG" id="gla:GL50803_0011390"/>
<evidence type="ECO:0000256" key="1">
    <source>
        <dbReference type="SAM" id="MobiDB-lite"/>
    </source>
</evidence>
<dbReference type="SUPFAM" id="SSF56112">
    <property type="entry name" value="Protein kinase-like (PK-like)"/>
    <property type="match status" value="1"/>
</dbReference>
<dbReference type="InterPro" id="IPR011009">
    <property type="entry name" value="Kinase-like_dom_sf"/>
</dbReference>
<name>A8BH18_GIAIC</name>
<feature type="compositionally biased region" description="Low complexity" evidence="1">
    <location>
        <begin position="310"/>
        <end position="329"/>
    </location>
</feature>
<dbReference type="InterPro" id="IPR002110">
    <property type="entry name" value="Ankyrin_rpt"/>
</dbReference>
<organism evidence="2 3">
    <name type="scientific">Giardia intestinalis (strain ATCC 50803 / WB clone C6)</name>
    <name type="common">Giardia lamblia</name>
    <dbReference type="NCBI Taxonomy" id="184922"/>
    <lineage>
        <taxon>Eukaryota</taxon>
        <taxon>Metamonada</taxon>
        <taxon>Diplomonadida</taxon>
        <taxon>Hexamitidae</taxon>
        <taxon>Giardiinae</taxon>
        <taxon>Giardia</taxon>
    </lineage>
</organism>
<dbReference type="PANTHER" id="PTHR24120">
    <property type="entry name" value="GH07239P"/>
    <property type="match status" value="1"/>
</dbReference>
<gene>
    <name evidence="2" type="ORF">GL50803_0011390</name>
</gene>
<dbReference type="SUPFAM" id="SSF48403">
    <property type="entry name" value="Ankyrin repeat"/>
    <property type="match status" value="1"/>
</dbReference>
<keyword evidence="3" id="KW-1185">Reference proteome</keyword>
<dbReference type="Pfam" id="PF12796">
    <property type="entry name" value="Ank_2"/>
    <property type="match status" value="2"/>
</dbReference>
<dbReference type="HOGENOM" id="CLU_391018_0_0_1"/>
<dbReference type="GeneID" id="5699924"/>
<feature type="region of interest" description="Disordered" evidence="1">
    <location>
        <begin position="306"/>
        <end position="376"/>
    </location>
</feature>
<proteinExistence type="predicted"/>
<keyword evidence="2" id="KW-0418">Kinase</keyword>
<evidence type="ECO:0000313" key="3">
    <source>
        <dbReference type="Proteomes" id="UP000001548"/>
    </source>
</evidence>
<dbReference type="Gene3D" id="3.30.200.20">
    <property type="entry name" value="Phosphorylase Kinase, domain 1"/>
    <property type="match status" value="1"/>
</dbReference>
<feature type="compositionally biased region" description="Low complexity" evidence="1">
    <location>
        <begin position="356"/>
        <end position="365"/>
    </location>
</feature>
<accession>A8BH18</accession>
<dbReference type="PANTHER" id="PTHR24120:SF4">
    <property type="entry name" value="GH07239P"/>
    <property type="match status" value="1"/>
</dbReference>
<keyword evidence="2" id="KW-0808">Transferase</keyword>
<dbReference type="InterPro" id="IPR000719">
    <property type="entry name" value="Prot_kinase_dom"/>
</dbReference>
<dbReference type="GO" id="GO:0005524">
    <property type="term" value="F:ATP binding"/>
    <property type="evidence" value="ECO:0007669"/>
    <property type="project" value="InterPro"/>
</dbReference>